<organism evidence="1 2">
    <name type="scientific">Bauhinia variegata</name>
    <name type="common">Purple orchid tree</name>
    <name type="synonym">Phanera variegata</name>
    <dbReference type="NCBI Taxonomy" id="167791"/>
    <lineage>
        <taxon>Eukaryota</taxon>
        <taxon>Viridiplantae</taxon>
        <taxon>Streptophyta</taxon>
        <taxon>Embryophyta</taxon>
        <taxon>Tracheophyta</taxon>
        <taxon>Spermatophyta</taxon>
        <taxon>Magnoliopsida</taxon>
        <taxon>eudicotyledons</taxon>
        <taxon>Gunneridae</taxon>
        <taxon>Pentapetalae</taxon>
        <taxon>rosids</taxon>
        <taxon>fabids</taxon>
        <taxon>Fabales</taxon>
        <taxon>Fabaceae</taxon>
        <taxon>Cercidoideae</taxon>
        <taxon>Cercideae</taxon>
        <taxon>Bauhiniinae</taxon>
        <taxon>Bauhinia</taxon>
    </lineage>
</organism>
<evidence type="ECO:0000313" key="1">
    <source>
        <dbReference type="EMBL" id="KAI4344912.1"/>
    </source>
</evidence>
<sequence length="71" mass="8223">MLVVSQSTILVAKYMTLSAIIVIFTNVEKGPVQNLLWKFNRDYETFENFRNSYERMLSPSPYGPATVSTWE</sequence>
<name>A0ACB9PA65_BAUVA</name>
<accession>A0ACB9PA65</accession>
<protein>
    <submittedName>
        <fullName evidence="1">Uncharacterized protein</fullName>
    </submittedName>
</protein>
<gene>
    <name evidence="1" type="ORF">L6164_012093</name>
</gene>
<keyword evidence="2" id="KW-1185">Reference proteome</keyword>
<dbReference type="Proteomes" id="UP000828941">
    <property type="component" value="Chromosome 5"/>
</dbReference>
<dbReference type="EMBL" id="CM039430">
    <property type="protein sequence ID" value="KAI4344912.1"/>
    <property type="molecule type" value="Genomic_DNA"/>
</dbReference>
<evidence type="ECO:0000313" key="2">
    <source>
        <dbReference type="Proteomes" id="UP000828941"/>
    </source>
</evidence>
<comment type="caution">
    <text evidence="1">The sequence shown here is derived from an EMBL/GenBank/DDBJ whole genome shotgun (WGS) entry which is preliminary data.</text>
</comment>
<reference evidence="1 2" key="1">
    <citation type="journal article" date="2022" name="DNA Res.">
        <title>Chromosomal-level genome assembly of the orchid tree Bauhinia variegata (Leguminosae; Cercidoideae) supports the allotetraploid origin hypothesis of Bauhinia.</title>
        <authorList>
            <person name="Zhong Y."/>
            <person name="Chen Y."/>
            <person name="Zheng D."/>
            <person name="Pang J."/>
            <person name="Liu Y."/>
            <person name="Luo S."/>
            <person name="Meng S."/>
            <person name="Qian L."/>
            <person name="Wei D."/>
            <person name="Dai S."/>
            <person name="Zhou R."/>
        </authorList>
    </citation>
    <scope>NUCLEOTIDE SEQUENCE [LARGE SCALE GENOMIC DNA]</scope>
    <source>
        <strain evidence="1">BV-YZ2020</strain>
    </source>
</reference>
<proteinExistence type="predicted"/>